<protein>
    <submittedName>
        <fullName evidence="1">Uncharacterized protein</fullName>
    </submittedName>
</protein>
<name>A0A3S5AX31_9PLAT</name>
<keyword evidence="2" id="KW-1185">Reference proteome</keyword>
<organism evidence="1 2">
    <name type="scientific">Protopolystoma xenopodis</name>
    <dbReference type="NCBI Taxonomy" id="117903"/>
    <lineage>
        <taxon>Eukaryota</taxon>
        <taxon>Metazoa</taxon>
        <taxon>Spiralia</taxon>
        <taxon>Lophotrochozoa</taxon>
        <taxon>Platyhelminthes</taxon>
        <taxon>Monogenea</taxon>
        <taxon>Polyopisthocotylea</taxon>
        <taxon>Polystomatidea</taxon>
        <taxon>Polystomatidae</taxon>
        <taxon>Protopolystoma</taxon>
    </lineage>
</organism>
<gene>
    <name evidence="1" type="ORF">PXEA_LOCUS24264</name>
</gene>
<evidence type="ECO:0000313" key="2">
    <source>
        <dbReference type="Proteomes" id="UP000784294"/>
    </source>
</evidence>
<reference evidence="1" key="1">
    <citation type="submission" date="2018-11" db="EMBL/GenBank/DDBJ databases">
        <authorList>
            <consortium name="Pathogen Informatics"/>
        </authorList>
    </citation>
    <scope>NUCLEOTIDE SEQUENCE</scope>
</reference>
<accession>A0A3S5AX31</accession>
<evidence type="ECO:0000313" key="1">
    <source>
        <dbReference type="EMBL" id="VEL30824.1"/>
    </source>
</evidence>
<dbReference type="EMBL" id="CAAALY010115931">
    <property type="protein sequence ID" value="VEL30824.1"/>
    <property type="molecule type" value="Genomic_DNA"/>
</dbReference>
<proteinExistence type="predicted"/>
<dbReference type="AlphaFoldDB" id="A0A3S5AX31"/>
<sequence length="70" mass="7566">MDFSPRVNLDVSALIALVADLNHLIPTSLIAVGQHKSLGLTELNSGDDKPYKPDSILSNGLQIKPQQMIL</sequence>
<dbReference type="Proteomes" id="UP000784294">
    <property type="component" value="Unassembled WGS sequence"/>
</dbReference>
<comment type="caution">
    <text evidence="1">The sequence shown here is derived from an EMBL/GenBank/DDBJ whole genome shotgun (WGS) entry which is preliminary data.</text>
</comment>